<sequence length="119" mass="13606">MYPTPSDMLYESTRSVVRDPSTYRDRGRPLAITSEAREFLLDVLEHEPTLYLDELQVHLEAMTGVHHPISTIHDDLRSRLQLSRKVAMTVHPGQSARLRANYICEIAEIPSGHYSHVVI</sequence>
<accession>A0ACC0EIG9</accession>
<protein>
    <submittedName>
        <fullName evidence="1">Uncharacterized protein</fullName>
    </submittedName>
</protein>
<gene>
    <name evidence="1" type="ORF">MJO28_004808</name>
</gene>
<keyword evidence="2" id="KW-1185">Reference proteome</keyword>
<name>A0ACC0EIG9_9BASI</name>
<reference evidence="2" key="1">
    <citation type="journal article" date="2018" name="BMC Genomics">
        <title>Genomic insights into host adaptation between the wheat stripe rust pathogen (Puccinia striiformis f. sp. tritici) and the barley stripe rust pathogen (Puccinia striiformis f. sp. hordei).</title>
        <authorList>
            <person name="Xia C."/>
            <person name="Wang M."/>
            <person name="Yin C."/>
            <person name="Cornejo O.E."/>
            <person name="Hulbert S.H."/>
            <person name="Chen X."/>
        </authorList>
    </citation>
    <scope>NUCLEOTIDE SEQUENCE [LARGE SCALE GENOMIC DNA]</scope>
    <source>
        <strain evidence="2">93-210</strain>
    </source>
</reference>
<evidence type="ECO:0000313" key="2">
    <source>
        <dbReference type="Proteomes" id="UP001060170"/>
    </source>
</evidence>
<dbReference type="Proteomes" id="UP001060170">
    <property type="component" value="Chromosome 5"/>
</dbReference>
<reference evidence="1 2" key="3">
    <citation type="journal article" date="2022" name="Microbiol. Spectr.">
        <title>Folding features and dynamics of 3D genome architecture in plant fungal pathogens.</title>
        <authorList>
            <person name="Xia C."/>
        </authorList>
    </citation>
    <scope>NUCLEOTIDE SEQUENCE [LARGE SCALE GENOMIC DNA]</scope>
    <source>
        <strain evidence="1 2">93-210</strain>
    </source>
</reference>
<reference evidence="2" key="2">
    <citation type="journal article" date="2018" name="Mol. Plant Microbe Interact.">
        <title>Genome sequence resources for the wheat stripe rust pathogen (Puccinia striiformis f. sp. tritici) and the barley stripe rust pathogen (Puccinia striiformis f. sp. hordei).</title>
        <authorList>
            <person name="Xia C."/>
            <person name="Wang M."/>
            <person name="Yin C."/>
            <person name="Cornejo O.E."/>
            <person name="Hulbert S.H."/>
            <person name="Chen X."/>
        </authorList>
    </citation>
    <scope>NUCLEOTIDE SEQUENCE [LARGE SCALE GENOMIC DNA]</scope>
    <source>
        <strain evidence="2">93-210</strain>
    </source>
</reference>
<comment type="caution">
    <text evidence="1">The sequence shown here is derived from an EMBL/GenBank/DDBJ whole genome shotgun (WGS) entry which is preliminary data.</text>
</comment>
<proteinExistence type="predicted"/>
<organism evidence="1 2">
    <name type="scientific">Puccinia striiformis f. sp. tritici</name>
    <dbReference type="NCBI Taxonomy" id="168172"/>
    <lineage>
        <taxon>Eukaryota</taxon>
        <taxon>Fungi</taxon>
        <taxon>Dikarya</taxon>
        <taxon>Basidiomycota</taxon>
        <taxon>Pucciniomycotina</taxon>
        <taxon>Pucciniomycetes</taxon>
        <taxon>Pucciniales</taxon>
        <taxon>Pucciniaceae</taxon>
        <taxon>Puccinia</taxon>
    </lineage>
</organism>
<evidence type="ECO:0000313" key="1">
    <source>
        <dbReference type="EMBL" id="KAI7954408.1"/>
    </source>
</evidence>
<dbReference type="EMBL" id="CM045869">
    <property type="protein sequence ID" value="KAI7954408.1"/>
    <property type="molecule type" value="Genomic_DNA"/>
</dbReference>